<feature type="compositionally biased region" description="Low complexity" evidence="1">
    <location>
        <begin position="32"/>
        <end position="53"/>
    </location>
</feature>
<proteinExistence type="predicted"/>
<feature type="region of interest" description="Disordered" evidence="1">
    <location>
        <begin position="207"/>
        <end position="275"/>
    </location>
</feature>
<evidence type="ECO:0000313" key="5">
    <source>
        <dbReference type="Proteomes" id="UP000545037"/>
    </source>
</evidence>
<accession>A0A7W9CJ41</accession>
<feature type="compositionally biased region" description="Low complexity" evidence="1">
    <location>
        <begin position="213"/>
        <end position="250"/>
    </location>
</feature>
<name>A0A7W9CJ41_9CAUL</name>
<feature type="domain" description="FAS1" evidence="3">
    <location>
        <begin position="64"/>
        <end position="197"/>
    </location>
</feature>
<dbReference type="Gene3D" id="2.30.180.10">
    <property type="entry name" value="FAS1 domain"/>
    <property type="match status" value="1"/>
</dbReference>
<dbReference type="PANTHER" id="PTHR10900">
    <property type="entry name" value="PERIOSTIN-RELATED"/>
    <property type="match status" value="1"/>
</dbReference>
<evidence type="ECO:0000313" key="4">
    <source>
        <dbReference type="EMBL" id="MBB5746491.1"/>
    </source>
</evidence>
<dbReference type="InterPro" id="IPR050904">
    <property type="entry name" value="Adhesion/Biosynth-related"/>
</dbReference>
<dbReference type="RefSeq" id="WP_183213453.1">
    <property type="nucleotide sequence ID" value="NZ_JACHOR010000003.1"/>
</dbReference>
<evidence type="ECO:0000256" key="2">
    <source>
        <dbReference type="SAM" id="SignalP"/>
    </source>
</evidence>
<reference evidence="4 5" key="1">
    <citation type="submission" date="2020-08" db="EMBL/GenBank/DDBJ databases">
        <title>Genomic Encyclopedia of Type Strains, Phase IV (KMG-IV): sequencing the most valuable type-strain genomes for metagenomic binning, comparative biology and taxonomic classification.</title>
        <authorList>
            <person name="Goeker M."/>
        </authorList>
    </citation>
    <scope>NUCLEOTIDE SEQUENCE [LARGE SCALE GENOMIC DNA]</scope>
    <source>
        <strain evidence="4 5">DSM 4737</strain>
    </source>
</reference>
<feature type="region of interest" description="Disordered" evidence="1">
    <location>
        <begin position="26"/>
        <end position="65"/>
    </location>
</feature>
<keyword evidence="5" id="KW-1185">Reference proteome</keyword>
<sequence>MLRTRLLTATAAIALFAAPAAFAQDASTGSMTPEPATSEASAPQATTAPAQPTSDGAETTPAAGGNVIDTLKADGQFTTLLAALEAAQLTSTLQTQPAISIFAPTDAAFAALPEAERTRLMDPANVNELRQILLYHVIVADVNSSQIQGAKGGVETAARSQVQLDGTGSTLKIDDATIVQADIDASNGAVFIIDKVLSPEASQAAMGDEEALPAAADAATAPAADVPATPPATTDAPVTEEVTPTETDPAQTPPVEADADAGAETAPVPTPAPQA</sequence>
<organism evidence="4 5">
    <name type="scientific">Brevundimonas variabilis</name>
    <dbReference type="NCBI Taxonomy" id="74312"/>
    <lineage>
        <taxon>Bacteria</taxon>
        <taxon>Pseudomonadati</taxon>
        <taxon>Pseudomonadota</taxon>
        <taxon>Alphaproteobacteria</taxon>
        <taxon>Caulobacterales</taxon>
        <taxon>Caulobacteraceae</taxon>
        <taxon>Brevundimonas</taxon>
    </lineage>
</organism>
<comment type="caution">
    <text evidence="4">The sequence shown here is derived from an EMBL/GenBank/DDBJ whole genome shotgun (WGS) entry which is preliminary data.</text>
</comment>
<dbReference type="PANTHER" id="PTHR10900:SF77">
    <property type="entry name" value="FI19380P1"/>
    <property type="match status" value="1"/>
</dbReference>
<keyword evidence="2" id="KW-0732">Signal</keyword>
<dbReference type="InterPro" id="IPR036378">
    <property type="entry name" value="FAS1_dom_sf"/>
</dbReference>
<dbReference type="PROSITE" id="PS50213">
    <property type="entry name" value="FAS1"/>
    <property type="match status" value="1"/>
</dbReference>
<dbReference type="Proteomes" id="UP000545037">
    <property type="component" value="Unassembled WGS sequence"/>
</dbReference>
<dbReference type="InterPro" id="IPR000782">
    <property type="entry name" value="FAS1_domain"/>
</dbReference>
<evidence type="ECO:0000256" key="1">
    <source>
        <dbReference type="SAM" id="MobiDB-lite"/>
    </source>
</evidence>
<dbReference type="SUPFAM" id="SSF82153">
    <property type="entry name" value="FAS1 domain"/>
    <property type="match status" value="1"/>
</dbReference>
<dbReference type="FunFam" id="2.30.180.10:FF:000032">
    <property type="entry name" value="Fasciclin domain-containing protein, putative"/>
    <property type="match status" value="1"/>
</dbReference>
<feature type="chain" id="PRO_5031396762" evidence="2">
    <location>
        <begin position="24"/>
        <end position="275"/>
    </location>
</feature>
<dbReference type="Pfam" id="PF02469">
    <property type="entry name" value="Fasciclin"/>
    <property type="match status" value="1"/>
</dbReference>
<dbReference type="EMBL" id="JACHOR010000003">
    <property type="protein sequence ID" value="MBB5746491.1"/>
    <property type="molecule type" value="Genomic_DNA"/>
</dbReference>
<protein>
    <submittedName>
        <fullName evidence="4">Putative surface protein with fasciclin (FAS1) repeats</fullName>
    </submittedName>
</protein>
<evidence type="ECO:0000259" key="3">
    <source>
        <dbReference type="PROSITE" id="PS50213"/>
    </source>
</evidence>
<dbReference type="SMART" id="SM00554">
    <property type="entry name" value="FAS1"/>
    <property type="match status" value="1"/>
</dbReference>
<dbReference type="AlphaFoldDB" id="A0A7W9CJ41"/>
<gene>
    <name evidence="4" type="ORF">GGR13_002095</name>
</gene>
<feature type="signal peptide" evidence="2">
    <location>
        <begin position="1"/>
        <end position="23"/>
    </location>
</feature>